<dbReference type="EMBL" id="NOUV01000019">
    <property type="protein sequence ID" value="PDX85709.1"/>
    <property type="molecule type" value="Genomic_DNA"/>
</dbReference>
<dbReference type="GO" id="GO:0016779">
    <property type="term" value="F:nucleotidyltransferase activity"/>
    <property type="evidence" value="ECO:0007669"/>
    <property type="project" value="UniProtKB-KW"/>
</dbReference>
<dbReference type="InterPro" id="IPR004821">
    <property type="entry name" value="Cyt_trans-like"/>
</dbReference>
<protein>
    <recommendedName>
        <fullName evidence="3">Cytidyltransferase-like domain-containing protein</fullName>
    </recommendedName>
</protein>
<evidence type="ECO:0000313" key="5">
    <source>
        <dbReference type="Proteomes" id="UP000220904"/>
    </source>
</evidence>
<dbReference type="PANTHER" id="PTHR43793:SF1">
    <property type="entry name" value="FAD SYNTHASE"/>
    <property type="match status" value="1"/>
</dbReference>
<organism evidence="4 5">
    <name type="scientific">Faecalibacterium prausnitzii</name>
    <dbReference type="NCBI Taxonomy" id="853"/>
    <lineage>
        <taxon>Bacteria</taxon>
        <taxon>Bacillati</taxon>
        <taxon>Bacillota</taxon>
        <taxon>Clostridia</taxon>
        <taxon>Eubacteriales</taxon>
        <taxon>Oscillospiraceae</taxon>
        <taxon>Faecalibacterium</taxon>
    </lineage>
</organism>
<keyword evidence="2" id="KW-0548">Nucleotidyltransferase</keyword>
<accession>A0A2A7B2X4</accession>
<dbReference type="InterPro" id="IPR014729">
    <property type="entry name" value="Rossmann-like_a/b/a_fold"/>
</dbReference>
<name>A0A2A7B2X4_9FIRM</name>
<evidence type="ECO:0000256" key="2">
    <source>
        <dbReference type="ARBA" id="ARBA00022695"/>
    </source>
</evidence>
<sequence>MKQYKVGFLCGFFDPLHDGHIDIMQQAKEMCERLIVAVGTDDFMMQRKHHGTILSYEQRAEIVSAIRYVDQVVPEIDLDKVKAYHQYHFDLMIAGADHLSEPIYQEAKKNWKN</sequence>
<dbReference type="PANTHER" id="PTHR43793">
    <property type="entry name" value="FAD SYNTHASE"/>
    <property type="match status" value="1"/>
</dbReference>
<dbReference type="AlphaFoldDB" id="A0A2A7B2X4"/>
<dbReference type="RefSeq" id="WP_097793178.1">
    <property type="nucleotide sequence ID" value="NZ_NOUV01000019.1"/>
</dbReference>
<reference evidence="4 5" key="1">
    <citation type="journal article" date="2017" name="Front. Microbiol.">
        <title>New Insights into the Diversity of the Genus Faecalibacterium.</title>
        <authorList>
            <person name="Benevides L."/>
            <person name="Burman S."/>
            <person name="Martin R."/>
            <person name="Robert V."/>
            <person name="Thomas M."/>
            <person name="Miquel S."/>
            <person name="Chain F."/>
            <person name="Sokol H."/>
            <person name="Bermudez-Humaran L.G."/>
            <person name="Morrison M."/>
            <person name="Langella P."/>
            <person name="Azevedo V.A."/>
            <person name="Chatel J.M."/>
            <person name="Soares S."/>
        </authorList>
    </citation>
    <scope>NUCLEOTIDE SEQUENCE [LARGE SCALE GENOMIC DNA]</scope>
    <source>
        <strain evidence="4 5">AHMP21</strain>
    </source>
</reference>
<gene>
    <name evidence="4" type="ORF">CHR60_11720</name>
</gene>
<dbReference type="Proteomes" id="UP000220904">
    <property type="component" value="Unassembled WGS sequence"/>
</dbReference>
<keyword evidence="1" id="KW-0808">Transferase</keyword>
<evidence type="ECO:0000256" key="1">
    <source>
        <dbReference type="ARBA" id="ARBA00022679"/>
    </source>
</evidence>
<dbReference type="Gene3D" id="3.40.50.620">
    <property type="entry name" value="HUPs"/>
    <property type="match status" value="1"/>
</dbReference>
<feature type="domain" description="Cytidyltransferase-like" evidence="3">
    <location>
        <begin position="9"/>
        <end position="102"/>
    </location>
</feature>
<dbReference type="Pfam" id="PF01467">
    <property type="entry name" value="CTP_transf_like"/>
    <property type="match status" value="1"/>
</dbReference>
<evidence type="ECO:0000259" key="3">
    <source>
        <dbReference type="Pfam" id="PF01467"/>
    </source>
</evidence>
<dbReference type="SUPFAM" id="SSF52374">
    <property type="entry name" value="Nucleotidylyl transferase"/>
    <property type="match status" value="1"/>
</dbReference>
<dbReference type="NCBIfam" id="TIGR00125">
    <property type="entry name" value="cyt_tran_rel"/>
    <property type="match status" value="1"/>
</dbReference>
<evidence type="ECO:0000313" key="4">
    <source>
        <dbReference type="EMBL" id="PDX85709.1"/>
    </source>
</evidence>
<proteinExistence type="predicted"/>
<comment type="caution">
    <text evidence="4">The sequence shown here is derived from an EMBL/GenBank/DDBJ whole genome shotgun (WGS) entry which is preliminary data.</text>
</comment>
<dbReference type="OrthoDB" id="9802794at2"/>
<dbReference type="InterPro" id="IPR050385">
    <property type="entry name" value="Archaeal_FAD_synthase"/>
</dbReference>